<evidence type="ECO:0000259" key="6">
    <source>
        <dbReference type="Pfam" id="PF05154"/>
    </source>
</evidence>
<evidence type="ECO:0000256" key="2">
    <source>
        <dbReference type="ARBA" id="ARBA00022692"/>
    </source>
</evidence>
<keyword evidence="4 5" id="KW-0472">Membrane</keyword>
<sequence>MPFFTKSKLIAGLLAIILGTFGVHKFYLGNWFQGIIYFIFFWTYIPAIIGLIEGIRYLILSDESFARQYDKGYRA</sequence>
<evidence type="ECO:0000256" key="1">
    <source>
        <dbReference type="ARBA" id="ARBA00004141"/>
    </source>
</evidence>
<evidence type="ECO:0000256" key="3">
    <source>
        <dbReference type="ARBA" id="ARBA00022989"/>
    </source>
</evidence>
<keyword evidence="3 5" id="KW-1133">Transmembrane helix</keyword>
<organism evidence="7 8">
    <name type="scientific">Planococcus donghaensis</name>
    <dbReference type="NCBI Taxonomy" id="414778"/>
    <lineage>
        <taxon>Bacteria</taxon>
        <taxon>Bacillati</taxon>
        <taxon>Bacillota</taxon>
        <taxon>Bacilli</taxon>
        <taxon>Bacillales</taxon>
        <taxon>Caryophanaceae</taxon>
        <taxon>Planococcus</taxon>
    </lineage>
</organism>
<keyword evidence="8" id="KW-1185">Reference proteome</keyword>
<proteinExistence type="predicted"/>
<dbReference type="GO" id="GO:0016020">
    <property type="term" value="C:membrane"/>
    <property type="evidence" value="ECO:0007669"/>
    <property type="project" value="UniProtKB-SubCell"/>
</dbReference>
<dbReference type="InterPro" id="IPR007829">
    <property type="entry name" value="TM2"/>
</dbReference>
<feature type="transmembrane region" description="Helical" evidence="5">
    <location>
        <begin position="35"/>
        <end position="59"/>
    </location>
</feature>
<gene>
    <name evidence="7" type="ORF">BCM40_03645</name>
</gene>
<dbReference type="Pfam" id="PF05154">
    <property type="entry name" value="TM2"/>
    <property type="match status" value="1"/>
</dbReference>
<dbReference type="KEGG" id="pdg:BCM40_03645"/>
<protein>
    <recommendedName>
        <fullName evidence="6">TM2 domain-containing protein</fullName>
    </recommendedName>
</protein>
<evidence type="ECO:0000256" key="5">
    <source>
        <dbReference type="SAM" id="Phobius"/>
    </source>
</evidence>
<feature type="domain" description="TM2" evidence="6">
    <location>
        <begin position="6"/>
        <end position="55"/>
    </location>
</feature>
<evidence type="ECO:0000256" key="4">
    <source>
        <dbReference type="ARBA" id="ARBA00023136"/>
    </source>
</evidence>
<evidence type="ECO:0000313" key="8">
    <source>
        <dbReference type="Proteomes" id="UP000092495"/>
    </source>
</evidence>
<keyword evidence="2 5" id="KW-0812">Transmembrane</keyword>
<dbReference type="Proteomes" id="UP000092495">
    <property type="component" value="Chromosome"/>
</dbReference>
<reference evidence="7" key="1">
    <citation type="submission" date="2016-10" db="EMBL/GenBank/DDBJ databases">
        <authorList>
            <person name="See-Too W.S."/>
        </authorList>
    </citation>
    <scope>NUCLEOTIDE SEQUENCE</scope>
    <source>
        <strain evidence="7">DSM 22276</strain>
    </source>
</reference>
<evidence type="ECO:0000313" key="7">
    <source>
        <dbReference type="EMBL" id="ANU24792.1"/>
    </source>
</evidence>
<accession>A0A1C7EN88</accession>
<dbReference type="AlphaFoldDB" id="A0A1C7EN88"/>
<comment type="subcellular location">
    <subcellularLocation>
        <location evidence="1">Membrane</location>
        <topology evidence="1">Multi-pass membrane protein</topology>
    </subcellularLocation>
</comment>
<name>A0A1C7EN88_9BACL</name>
<dbReference type="EMBL" id="CP016543">
    <property type="protein sequence ID" value="ANU24792.1"/>
    <property type="molecule type" value="Genomic_DNA"/>
</dbReference>